<evidence type="ECO:0000313" key="4">
    <source>
        <dbReference type="Proteomes" id="UP001304895"/>
    </source>
</evidence>
<dbReference type="CDD" id="cd22903">
    <property type="entry name" value="NI9M"/>
    <property type="match status" value="1"/>
</dbReference>
<evidence type="ECO:0000256" key="2">
    <source>
        <dbReference type="SAM" id="Phobius"/>
    </source>
</evidence>
<dbReference type="Proteomes" id="UP001304895">
    <property type="component" value="Unassembled WGS sequence"/>
</dbReference>
<feature type="region of interest" description="Disordered" evidence="1">
    <location>
        <begin position="58"/>
        <end position="81"/>
    </location>
</feature>
<feature type="transmembrane region" description="Helical" evidence="2">
    <location>
        <begin position="26"/>
        <end position="44"/>
    </location>
</feature>
<dbReference type="AlphaFoldDB" id="A0AAN6ZFD4"/>
<evidence type="ECO:0008006" key="5">
    <source>
        <dbReference type="Google" id="ProtNLM"/>
    </source>
</evidence>
<evidence type="ECO:0000313" key="3">
    <source>
        <dbReference type="EMBL" id="KAK4137075.1"/>
    </source>
</evidence>
<accession>A0AAN6ZFD4</accession>
<dbReference type="PANTHER" id="PTHR38488">
    <property type="entry name" value="OXIDOREDUCTASE 9.5 KDA SUBUNIT, PUTATIVE (AFU_ORTHOLOGUE AFUA_5G08980)-RELATED"/>
    <property type="match status" value="1"/>
</dbReference>
<keyword evidence="2" id="KW-0812">Transmembrane</keyword>
<sequence length="81" mass="8984">MSTAVTPRFWAGPLRYLRWSARERPAFFFAVVLGALGPISLITIPPLRRRMGDPDAAPIPMTYPIPPGPRKTLTGYGDETE</sequence>
<keyword evidence="4" id="KW-1185">Reference proteome</keyword>
<dbReference type="PANTHER" id="PTHR38488:SF1">
    <property type="entry name" value="OXIDOREDUCTASE 9.5 KDA SUBUNIT, PUTATIVE (AFU_ORTHOLOGUE AFUA_5G08980)-RELATED"/>
    <property type="match status" value="1"/>
</dbReference>
<gene>
    <name evidence="3" type="ORF">BT67DRAFT_201613</name>
</gene>
<comment type="caution">
    <text evidence="3">The sequence shown here is derived from an EMBL/GenBank/DDBJ whole genome shotgun (WGS) entry which is preliminary data.</text>
</comment>
<keyword evidence="2" id="KW-0472">Membrane</keyword>
<dbReference type="EMBL" id="MU853403">
    <property type="protein sequence ID" value="KAK4137075.1"/>
    <property type="molecule type" value="Genomic_DNA"/>
</dbReference>
<name>A0AAN6ZFD4_9PEZI</name>
<keyword evidence="2" id="KW-1133">Transmembrane helix</keyword>
<reference evidence="3" key="2">
    <citation type="submission" date="2023-05" db="EMBL/GenBank/DDBJ databases">
        <authorList>
            <consortium name="Lawrence Berkeley National Laboratory"/>
            <person name="Steindorff A."/>
            <person name="Hensen N."/>
            <person name="Bonometti L."/>
            <person name="Westerberg I."/>
            <person name="Brannstrom I.O."/>
            <person name="Guillou S."/>
            <person name="Cros-Aarteil S."/>
            <person name="Calhoun S."/>
            <person name="Haridas S."/>
            <person name="Kuo A."/>
            <person name="Mondo S."/>
            <person name="Pangilinan J."/>
            <person name="Riley R."/>
            <person name="Labutti K."/>
            <person name="Andreopoulos B."/>
            <person name="Lipzen A."/>
            <person name="Chen C."/>
            <person name="Yanf M."/>
            <person name="Daum C."/>
            <person name="Ng V."/>
            <person name="Clum A."/>
            <person name="Ohm R."/>
            <person name="Martin F."/>
            <person name="Silar P."/>
            <person name="Natvig D."/>
            <person name="Lalanne C."/>
            <person name="Gautier V."/>
            <person name="Ament-Velasquez S.L."/>
            <person name="Kruys A."/>
            <person name="Hutchinson M.I."/>
            <person name="Powell A.J."/>
            <person name="Barry K."/>
            <person name="Miller A.N."/>
            <person name="Grigoriev I.V."/>
            <person name="Debuchy R."/>
            <person name="Gladieux P."/>
            <person name="Thoren M.H."/>
            <person name="Johannesson H."/>
        </authorList>
    </citation>
    <scope>NUCLEOTIDE SEQUENCE</scope>
    <source>
        <strain evidence="3">CBS 123565</strain>
    </source>
</reference>
<reference evidence="3" key="1">
    <citation type="journal article" date="2023" name="Mol. Phylogenet. Evol.">
        <title>Genome-scale phylogeny and comparative genomics of the fungal order Sordariales.</title>
        <authorList>
            <person name="Hensen N."/>
            <person name="Bonometti L."/>
            <person name="Westerberg I."/>
            <person name="Brannstrom I.O."/>
            <person name="Guillou S."/>
            <person name="Cros-Aarteil S."/>
            <person name="Calhoun S."/>
            <person name="Haridas S."/>
            <person name="Kuo A."/>
            <person name="Mondo S."/>
            <person name="Pangilinan J."/>
            <person name="Riley R."/>
            <person name="LaButti K."/>
            <person name="Andreopoulos B."/>
            <person name="Lipzen A."/>
            <person name="Chen C."/>
            <person name="Yan M."/>
            <person name="Daum C."/>
            <person name="Ng V."/>
            <person name="Clum A."/>
            <person name="Steindorff A."/>
            <person name="Ohm R.A."/>
            <person name="Martin F."/>
            <person name="Silar P."/>
            <person name="Natvig D.O."/>
            <person name="Lalanne C."/>
            <person name="Gautier V."/>
            <person name="Ament-Velasquez S.L."/>
            <person name="Kruys A."/>
            <person name="Hutchinson M.I."/>
            <person name="Powell A.J."/>
            <person name="Barry K."/>
            <person name="Miller A.N."/>
            <person name="Grigoriev I.V."/>
            <person name="Debuchy R."/>
            <person name="Gladieux P."/>
            <person name="Hiltunen Thoren M."/>
            <person name="Johannesson H."/>
        </authorList>
    </citation>
    <scope>NUCLEOTIDE SEQUENCE</scope>
    <source>
        <strain evidence="3">CBS 123565</strain>
    </source>
</reference>
<organism evidence="3 4">
    <name type="scientific">Trichocladium antarcticum</name>
    <dbReference type="NCBI Taxonomy" id="1450529"/>
    <lineage>
        <taxon>Eukaryota</taxon>
        <taxon>Fungi</taxon>
        <taxon>Dikarya</taxon>
        <taxon>Ascomycota</taxon>
        <taxon>Pezizomycotina</taxon>
        <taxon>Sordariomycetes</taxon>
        <taxon>Sordariomycetidae</taxon>
        <taxon>Sordariales</taxon>
        <taxon>Chaetomiaceae</taxon>
        <taxon>Trichocladium</taxon>
    </lineage>
</organism>
<proteinExistence type="predicted"/>
<dbReference type="InterPro" id="IPR039961">
    <property type="entry name" value="Nuo9.5"/>
</dbReference>
<protein>
    <recommendedName>
        <fullName evidence="5">NADH-ubiquinone oxidoreductase 9.5 kDa subunit</fullName>
    </recommendedName>
</protein>
<evidence type="ECO:0000256" key="1">
    <source>
        <dbReference type="SAM" id="MobiDB-lite"/>
    </source>
</evidence>